<comment type="caution">
    <text evidence="2">The sequence shown here is derived from an EMBL/GenBank/DDBJ whole genome shotgun (WGS) entry which is preliminary data.</text>
</comment>
<dbReference type="Proteomes" id="UP000813423">
    <property type="component" value="Unassembled WGS sequence"/>
</dbReference>
<dbReference type="AlphaFoldDB" id="A0A229Y3J1"/>
<feature type="signal peptide" evidence="1">
    <location>
        <begin position="1"/>
        <end position="17"/>
    </location>
</feature>
<gene>
    <name evidence="2" type="ORF">KXV57_009573</name>
</gene>
<name>A0A229Y3J1_ASPFM</name>
<evidence type="ECO:0000313" key="2">
    <source>
        <dbReference type="EMBL" id="KAH1898520.1"/>
    </source>
</evidence>
<organism evidence="2 3">
    <name type="scientific">Aspergillus fumigatus</name>
    <name type="common">Neosartorya fumigata</name>
    <dbReference type="NCBI Taxonomy" id="746128"/>
    <lineage>
        <taxon>Eukaryota</taxon>
        <taxon>Fungi</taxon>
        <taxon>Dikarya</taxon>
        <taxon>Ascomycota</taxon>
        <taxon>Pezizomycotina</taxon>
        <taxon>Eurotiomycetes</taxon>
        <taxon>Eurotiomycetidae</taxon>
        <taxon>Eurotiales</taxon>
        <taxon>Aspergillaceae</taxon>
        <taxon>Aspergillus</taxon>
        <taxon>Aspergillus subgen. Fumigati</taxon>
    </lineage>
</organism>
<feature type="chain" id="PRO_5041058637" evidence="1">
    <location>
        <begin position="18"/>
        <end position="142"/>
    </location>
</feature>
<reference evidence="2" key="1">
    <citation type="submission" date="2021-08" db="EMBL/GenBank/DDBJ databases">
        <title>Global Aspergillus fumigatus from environmental and clinical sources.</title>
        <authorList>
            <person name="Barber A."/>
            <person name="Sae-Ong T."/>
        </authorList>
    </citation>
    <scope>NUCLEOTIDE SEQUENCE</scope>
    <source>
        <strain evidence="2">NRZ-2016-071</strain>
    </source>
</reference>
<sequence>MKAHLLALASVIPSALGCLHYVGQIYLAPGGPQLQTAWIIDDGTLVCDAAWGHTRTMAGYKVNCKNGYSLEVGADGGQAWYGTPHGNFRWTQGYDRSDNFIVWDNWRIGTVRDGFNWQKLVPKNMRMKILCLNILPNMFRSA</sequence>
<keyword evidence="1" id="KW-0732">Signal</keyword>
<evidence type="ECO:0000256" key="1">
    <source>
        <dbReference type="SAM" id="SignalP"/>
    </source>
</evidence>
<dbReference type="PROSITE" id="PS51257">
    <property type="entry name" value="PROKAR_LIPOPROTEIN"/>
    <property type="match status" value="1"/>
</dbReference>
<accession>A0A229Y3J1</accession>
<evidence type="ECO:0000313" key="3">
    <source>
        <dbReference type="Proteomes" id="UP000813423"/>
    </source>
</evidence>
<protein>
    <submittedName>
        <fullName evidence="2">Uncharacterized protein</fullName>
    </submittedName>
</protein>
<proteinExistence type="predicted"/>
<dbReference type="EMBL" id="JAIBSC010000094">
    <property type="protein sequence ID" value="KAH1898520.1"/>
    <property type="molecule type" value="Genomic_DNA"/>
</dbReference>